<keyword evidence="4" id="KW-1185">Reference proteome</keyword>
<name>A0A8S1LW42_9CILI</name>
<dbReference type="Pfam" id="PF09458">
    <property type="entry name" value="H_lectin"/>
    <property type="match status" value="1"/>
</dbReference>
<reference evidence="3" key="1">
    <citation type="submission" date="2021-01" db="EMBL/GenBank/DDBJ databases">
        <authorList>
            <consortium name="Genoscope - CEA"/>
            <person name="William W."/>
        </authorList>
    </citation>
    <scope>NUCLEOTIDE SEQUENCE</scope>
</reference>
<sequence length="422" mass="48395">MFTSFIVLIILDSSFGFIKYDTGLLKVYDYEVSSFNCQNGFSKTATINFAGTFENQPQVFFYLEKIDLERAELEFKLSITTITVTSFQTLISCAKYRVYRTQIRWFAIDDQRIEVINNFNMINPDDKTFQIKNPNAQYGFLTLTSIHFTGQIDFQLSISSITTNSATVTITKVSGKFANLKQIGYQLVVGVQEAFINLGLMTPTGGFSSGALPIQTNRWFFIALQGLNYNYADNIRIETLFTNTATTLSYTFGAWQGVTETPNRHSQIWIAYQFTYSYKALECFSVRTSRREAFDLTILPPIYLELVSLNQIYTTIGNYNYIINKSVQPVNIVILLGCPNGKKVKAEFNKCNSCSTQKFYSITYNCFNKMNYVGFYPVFKQAFQQYNQLKINMQSSSLEITQVLYDQKITEQLIIKVQILNQ</sequence>
<dbReference type="Proteomes" id="UP000692954">
    <property type="component" value="Unassembled WGS sequence"/>
</dbReference>
<feature type="signal peptide" evidence="1">
    <location>
        <begin position="1"/>
        <end position="16"/>
    </location>
</feature>
<dbReference type="GO" id="GO:0007155">
    <property type="term" value="P:cell adhesion"/>
    <property type="evidence" value="ECO:0007669"/>
    <property type="project" value="InterPro"/>
</dbReference>
<feature type="domain" description="H-type lectin" evidence="2">
    <location>
        <begin position="45"/>
        <end position="108"/>
    </location>
</feature>
<keyword evidence="1" id="KW-0732">Signal</keyword>
<dbReference type="AlphaFoldDB" id="A0A8S1LW42"/>
<proteinExistence type="predicted"/>
<gene>
    <name evidence="3" type="ORF">PSON_ATCC_30995.1.T0270032</name>
</gene>
<evidence type="ECO:0000313" key="3">
    <source>
        <dbReference type="EMBL" id="CAD8070512.1"/>
    </source>
</evidence>
<dbReference type="EMBL" id="CAJJDN010000027">
    <property type="protein sequence ID" value="CAD8070512.1"/>
    <property type="molecule type" value="Genomic_DNA"/>
</dbReference>
<feature type="chain" id="PRO_5035839448" description="H-type lectin domain-containing protein" evidence="1">
    <location>
        <begin position="17"/>
        <end position="422"/>
    </location>
</feature>
<dbReference type="GO" id="GO:0030246">
    <property type="term" value="F:carbohydrate binding"/>
    <property type="evidence" value="ECO:0007669"/>
    <property type="project" value="InterPro"/>
</dbReference>
<evidence type="ECO:0000259" key="2">
    <source>
        <dbReference type="Pfam" id="PF09458"/>
    </source>
</evidence>
<evidence type="ECO:0000313" key="4">
    <source>
        <dbReference type="Proteomes" id="UP000692954"/>
    </source>
</evidence>
<accession>A0A8S1LW42</accession>
<dbReference type="InterPro" id="IPR019019">
    <property type="entry name" value="H-type_lectin_domain"/>
</dbReference>
<protein>
    <recommendedName>
        <fullName evidence="2">H-type lectin domain-containing protein</fullName>
    </recommendedName>
</protein>
<evidence type="ECO:0000256" key="1">
    <source>
        <dbReference type="SAM" id="SignalP"/>
    </source>
</evidence>
<organism evidence="3 4">
    <name type="scientific">Paramecium sonneborni</name>
    <dbReference type="NCBI Taxonomy" id="65129"/>
    <lineage>
        <taxon>Eukaryota</taxon>
        <taxon>Sar</taxon>
        <taxon>Alveolata</taxon>
        <taxon>Ciliophora</taxon>
        <taxon>Intramacronucleata</taxon>
        <taxon>Oligohymenophorea</taxon>
        <taxon>Peniculida</taxon>
        <taxon>Parameciidae</taxon>
        <taxon>Paramecium</taxon>
    </lineage>
</organism>
<comment type="caution">
    <text evidence="3">The sequence shown here is derived from an EMBL/GenBank/DDBJ whole genome shotgun (WGS) entry which is preliminary data.</text>
</comment>